<evidence type="ECO:0000313" key="3">
    <source>
        <dbReference type="Proteomes" id="UP000288805"/>
    </source>
</evidence>
<dbReference type="SUPFAM" id="SSF53098">
    <property type="entry name" value="Ribonuclease H-like"/>
    <property type="match status" value="1"/>
</dbReference>
<dbReference type="PROSITE" id="PS50994">
    <property type="entry name" value="INTEGRASE"/>
    <property type="match status" value="1"/>
</dbReference>
<dbReference type="GO" id="GO:0003676">
    <property type="term" value="F:nucleic acid binding"/>
    <property type="evidence" value="ECO:0007669"/>
    <property type="project" value="InterPro"/>
</dbReference>
<dbReference type="GO" id="GO:0015074">
    <property type="term" value="P:DNA integration"/>
    <property type="evidence" value="ECO:0007669"/>
    <property type="project" value="InterPro"/>
</dbReference>
<evidence type="ECO:0000313" key="2">
    <source>
        <dbReference type="EMBL" id="RVW89469.1"/>
    </source>
</evidence>
<dbReference type="InterPro" id="IPR001584">
    <property type="entry name" value="Integrase_cat-core"/>
</dbReference>
<dbReference type="InterPro" id="IPR036397">
    <property type="entry name" value="RNaseH_sf"/>
</dbReference>
<evidence type="ECO:0000259" key="1">
    <source>
        <dbReference type="PROSITE" id="PS50994"/>
    </source>
</evidence>
<dbReference type="AlphaFoldDB" id="A0A438HYD8"/>
<name>A0A438HYD8_VITVI</name>
<dbReference type="PANTHER" id="PTHR48475">
    <property type="entry name" value="RIBONUCLEASE H"/>
    <property type="match status" value="1"/>
</dbReference>
<comment type="caution">
    <text evidence="2">The sequence shown here is derived from an EMBL/GenBank/DDBJ whole genome shotgun (WGS) entry which is preliminary data.</text>
</comment>
<feature type="domain" description="Integrase catalytic" evidence="1">
    <location>
        <begin position="18"/>
        <end position="219"/>
    </location>
</feature>
<sequence>MILVYVQITPTIAESHVCNMSPKEDDWAVDIRVYLQTGALLENLKHAHKVRIQASRFTLIRDDLFRRSFGGPYLRCLIQSKIQYVLSELHEGVCDNHSGGRTLAHRVHSQGYYWPTMKQDAEIYAIIADNGPQFDSSAFKDLCAELYIKNLYSTPRYPQSNGQVEATNKTLLSGLKKRLEKAKGKWVEELLGVLWPTRPHPEGQQGTPRLPLHTEQMPSSQLKWVCLQPGLLSKVKE</sequence>
<dbReference type="InterPro" id="IPR012337">
    <property type="entry name" value="RNaseH-like_sf"/>
</dbReference>
<dbReference type="Proteomes" id="UP000288805">
    <property type="component" value="Unassembled WGS sequence"/>
</dbReference>
<gene>
    <name evidence="2" type="ORF">CK203_046814</name>
</gene>
<dbReference type="Gene3D" id="3.30.420.10">
    <property type="entry name" value="Ribonuclease H-like superfamily/Ribonuclease H"/>
    <property type="match status" value="1"/>
</dbReference>
<dbReference type="EMBL" id="QGNW01000164">
    <property type="protein sequence ID" value="RVW89469.1"/>
    <property type="molecule type" value="Genomic_DNA"/>
</dbReference>
<dbReference type="PANTHER" id="PTHR48475:SF2">
    <property type="entry name" value="RIBONUCLEASE H"/>
    <property type="match status" value="1"/>
</dbReference>
<organism evidence="2 3">
    <name type="scientific">Vitis vinifera</name>
    <name type="common">Grape</name>
    <dbReference type="NCBI Taxonomy" id="29760"/>
    <lineage>
        <taxon>Eukaryota</taxon>
        <taxon>Viridiplantae</taxon>
        <taxon>Streptophyta</taxon>
        <taxon>Embryophyta</taxon>
        <taxon>Tracheophyta</taxon>
        <taxon>Spermatophyta</taxon>
        <taxon>Magnoliopsida</taxon>
        <taxon>eudicotyledons</taxon>
        <taxon>Gunneridae</taxon>
        <taxon>Pentapetalae</taxon>
        <taxon>rosids</taxon>
        <taxon>Vitales</taxon>
        <taxon>Vitaceae</taxon>
        <taxon>Viteae</taxon>
        <taxon>Vitis</taxon>
    </lineage>
</organism>
<proteinExistence type="predicted"/>
<reference evidence="2 3" key="1">
    <citation type="journal article" date="2018" name="PLoS Genet.">
        <title>Population sequencing reveals clonal diversity and ancestral inbreeding in the grapevine cultivar Chardonnay.</title>
        <authorList>
            <person name="Roach M.J."/>
            <person name="Johnson D.L."/>
            <person name="Bohlmann J."/>
            <person name="van Vuuren H.J."/>
            <person name="Jones S.J."/>
            <person name="Pretorius I.S."/>
            <person name="Schmidt S.A."/>
            <person name="Borneman A.R."/>
        </authorList>
    </citation>
    <scope>NUCLEOTIDE SEQUENCE [LARGE SCALE GENOMIC DNA]</scope>
    <source>
        <strain evidence="3">cv. Chardonnay</strain>
        <tissue evidence="2">Leaf</tissue>
    </source>
</reference>
<accession>A0A438HYD8</accession>
<protein>
    <recommendedName>
        <fullName evidence="1">Integrase catalytic domain-containing protein</fullName>
    </recommendedName>
</protein>